<dbReference type="EMBL" id="JARJCM010000087">
    <property type="protein sequence ID" value="KAJ7030779.1"/>
    <property type="molecule type" value="Genomic_DNA"/>
</dbReference>
<proteinExistence type="predicted"/>
<gene>
    <name evidence="2" type="ORF">C8F04DRAFT_1186435</name>
</gene>
<keyword evidence="3" id="KW-1185">Reference proteome</keyword>
<evidence type="ECO:0000313" key="3">
    <source>
        <dbReference type="Proteomes" id="UP001218188"/>
    </source>
</evidence>
<protein>
    <submittedName>
        <fullName evidence="2">Uncharacterized protein</fullName>
    </submittedName>
</protein>
<comment type="caution">
    <text evidence="2">The sequence shown here is derived from an EMBL/GenBank/DDBJ whole genome shotgun (WGS) entry which is preliminary data.</text>
</comment>
<sequence>MDSRDPHTHPRPARNVHKGVLGEEGVVKAGARDDVLDLADADAAHPVALGMRPRRPWNNAGARSTPTEQRGSIPSGLLECGRYYFLFDQAEPLILSSGFNHGNSTTSFGGDRSTGRATLSIHPALTIYSPGTQFQSGRALPPVAQGCQNFLLLEEKDTYSYTPSIGPGGEVSDVEEKGIKKLHSTMVSELYDLGSVAGAAATTSFLLYL</sequence>
<reference evidence="2" key="1">
    <citation type="submission" date="2023-03" db="EMBL/GenBank/DDBJ databases">
        <title>Massive genome expansion in bonnet fungi (Mycena s.s.) driven by repeated elements and novel gene families across ecological guilds.</title>
        <authorList>
            <consortium name="Lawrence Berkeley National Laboratory"/>
            <person name="Harder C.B."/>
            <person name="Miyauchi S."/>
            <person name="Viragh M."/>
            <person name="Kuo A."/>
            <person name="Thoen E."/>
            <person name="Andreopoulos B."/>
            <person name="Lu D."/>
            <person name="Skrede I."/>
            <person name="Drula E."/>
            <person name="Henrissat B."/>
            <person name="Morin E."/>
            <person name="Kohler A."/>
            <person name="Barry K."/>
            <person name="LaButti K."/>
            <person name="Morin E."/>
            <person name="Salamov A."/>
            <person name="Lipzen A."/>
            <person name="Mereny Z."/>
            <person name="Hegedus B."/>
            <person name="Baldrian P."/>
            <person name="Stursova M."/>
            <person name="Weitz H."/>
            <person name="Taylor A."/>
            <person name="Grigoriev I.V."/>
            <person name="Nagy L.G."/>
            <person name="Martin F."/>
            <person name="Kauserud H."/>
        </authorList>
    </citation>
    <scope>NUCLEOTIDE SEQUENCE</scope>
    <source>
        <strain evidence="2">CBHHK200</strain>
    </source>
</reference>
<feature type="compositionally biased region" description="Polar residues" evidence="1">
    <location>
        <begin position="61"/>
        <end position="72"/>
    </location>
</feature>
<dbReference type="Proteomes" id="UP001218188">
    <property type="component" value="Unassembled WGS sequence"/>
</dbReference>
<feature type="region of interest" description="Disordered" evidence="1">
    <location>
        <begin position="47"/>
        <end position="73"/>
    </location>
</feature>
<dbReference type="AlphaFoldDB" id="A0AAD6SND9"/>
<evidence type="ECO:0000313" key="2">
    <source>
        <dbReference type="EMBL" id="KAJ7030779.1"/>
    </source>
</evidence>
<name>A0AAD6SND9_9AGAR</name>
<organism evidence="2 3">
    <name type="scientific">Mycena alexandri</name>
    <dbReference type="NCBI Taxonomy" id="1745969"/>
    <lineage>
        <taxon>Eukaryota</taxon>
        <taxon>Fungi</taxon>
        <taxon>Dikarya</taxon>
        <taxon>Basidiomycota</taxon>
        <taxon>Agaricomycotina</taxon>
        <taxon>Agaricomycetes</taxon>
        <taxon>Agaricomycetidae</taxon>
        <taxon>Agaricales</taxon>
        <taxon>Marasmiineae</taxon>
        <taxon>Mycenaceae</taxon>
        <taxon>Mycena</taxon>
    </lineage>
</organism>
<evidence type="ECO:0000256" key="1">
    <source>
        <dbReference type="SAM" id="MobiDB-lite"/>
    </source>
</evidence>
<accession>A0AAD6SND9</accession>
<feature type="region of interest" description="Disordered" evidence="1">
    <location>
        <begin position="1"/>
        <end position="22"/>
    </location>
</feature>